<dbReference type="EMBL" id="CAJB01000342">
    <property type="protein sequence ID" value="CCH79193.1"/>
    <property type="molecule type" value="Genomic_DNA"/>
</dbReference>
<name>A0A077LZ72_9MICO</name>
<dbReference type="STRING" id="1194083.BN12_4060003"/>
<sequence>MPADITTARQHVRGHVSWATPSAAVPAPRGTVKPAYLAETNLRRQLRSCAANPLGAGAPTRALNDHDRDRAAIGPWQDYSTALPAERLRQVETMNGQG</sequence>
<accession>A0A077LZ72</accession>
<keyword evidence="2" id="KW-1185">Reference proteome</keyword>
<gene>
    <name evidence="1" type="ORF">BN12_4060003</name>
</gene>
<proteinExistence type="predicted"/>
<dbReference type="AlphaFoldDB" id="A0A077LZ72"/>
<evidence type="ECO:0000313" key="2">
    <source>
        <dbReference type="Proteomes" id="UP000035721"/>
    </source>
</evidence>
<organism evidence="1 2">
    <name type="scientific">Nostocoides japonicum T1-X7</name>
    <dbReference type="NCBI Taxonomy" id="1194083"/>
    <lineage>
        <taxon>Bacteria</taxon>
        <taxon>Bacillati</taxon>
        <taxon>Actinomycetota</taxon>
        <taxon>Actinomycetes</taxon>
        <taxon>Micrococcales</taxon>
        <taxon>Intrasporangiaceae</taxon>
        <taxon>Nostocoides</taxon>
    </lineage>
</organism>
<evidence type="ECO:0000313" key="1">
    <source>
        <dbReference type="EMBL" id="CCH79193.1"/>
    </source>
</evidence>
<dbReference type="Proteomes" id="UP000035721">
    <property type="component" value="Unassembled WGS sequence"/>
</dbReference>
<protein>
    <submittedName>
        <fullName evidence="1">Uncharacterized protein</fullName>
    </submittedName>
</protein>
<reference evidence="1 2" key="1">
    <citation type="journal article" date="2013" name="ISME J.">
        <title>A metabolic model for members of the genus Tetrasphaera involved in enhanced biological phosphorus removal.</title>
        <authorList>
            <person name="Kristiansen R."/>
            <person name="Nguyen H.T.T."/>
            <person name="Saunders A.M."/>
            <person name="Nielsen J.L."/>
            <person name="Wimmer R."/>
            <person name="Le V.Q."/>
            <person name="McIlroy S.J."/>
            <person name="Petrovski S."/>
            <person name="Seviour R.J."/>
            <person name="Calteau A."/>
            <person name="Nielsen K.L."/>
            <person name="Nielsen P.H."/>
        </authorList>
    </citation>
    <scope>NUCLEOTIDE SEQUENCE [LARGE SCALE GENOMIC DNA]</scope>
    <source>
        <strain evidence="1 2">T1-X7</strain>
    </source>
</reference>
<comment type="caution">
    <text evidence="1">The sequence shown here is derived from an EMBL/GenBank/DDBJ whole genome shotgun (WGS) entry which is preliminary data.</text>
</comment>